<accession>A0A0J6WCZ2</accession>
<feature type="transmembrane region" description="Helical" evidence="2">
    <location>
        <begin position="20"/>
        <end position="36"/>
    </location>
</feature>
<comment type="caution">
    <text evidence="3">The sequence shown here is derived from an EMBL/GenBank/DDBJ whole genome shotgun (WGS) entry which is preliminary data.</text>
</comment>
<organism evidence="3 4">
    <name type="scientific">Mycolicibacterium chubuense</name>
    <name type="common">Mycobacterium chubuense</name>
    <dbReference type="NCBI Taxonomy" id="1800"/>
    <lineage>
        <taxon>Bacteria</taxon>
        <taxon>Bacillati</taxon>
        <taxon>Actinomycetota</taxon>
        <taxon>Actinomycetes</taxon>
        <taxon>Mycobacteriales</taxon>
        <taxon>Mycobacteriaceae</taxon>
        <taxon>Mycolicibacterium</taxon>
    </lineage>
</organism>
<gene>
    <name evidence="3" type="ORF">MCHUDSM44219_02701</name>
</gene>
<keyword evidence="4" id="KW-1185">Reference proteome</keyword>
<evidence type="ECO:0000256" key="1">
    <source>
        <dbReference type="SAM" id="MobiDB-lite"/>
    </source>
</evidence>
<evidence type="ECO:0000313" key="4">
    <source>
        <dbReference type="Proteomes" id="UP000036176"/>
    </source>
</evidence>
<dbReference type="AlphaFoldDB" id="A0A0J6WCZ2"/>
<feature type="compositionally biased region" description="Low complexity" evidence="1">
    <location>
        <begin position="56"/>
        <end position="69"/>
    </location>
</feature>
<evidence type="ECO:0000313" key="3">
    <source>
        <dbReference type="EMBL" id="KMO79838.1"/>
    </source>
</evidence>
<reference evidence="3 4" key="1">
    <citation type="journal article" date="2015" name="Genome Biol. Evol.">
        <title>Characterization of Three Mycobacterium spp. with Potential Use in Bioremediation by Genome Sequencing and Comparative Genomics.</title>
        <authorList>
            <person name="Das S."/>
            <person name="Pettersson B.M."/>
            <person name="Behra P.R."/>
            <person name="Ramesh M."/>
            <person name="Dasgupta S."/>
            <person name="Bhattacharya A."/>
            <person name="Kirsebom L.A."/>
        </authorList>
    </citation>
    <scope>NUCLEOTIDE SEQUENCE [LARGE SCALE GENOMIC DNA]</scope>
    <source>
        <strain evidence="3 4">DSM 44219</strain>
    </source>
</reference>
<protein>
    <submittedName>
        <fullName evidence="3">Uncharacterized protein</fullName>
    </submittedName>
</protein>
<sequence>MHTDERETDESGRDMTGLGASIYLGFFALAALWLFLTSDGPLTRRSENQGQRPDRSNSASTSAGSDGSSPWLSSHSARK</sequence>
<keyword evidence="2" id="KW-0812">Transmembrane</keyword>
<keyword evidence="2" id="KW-0472">Membrane</keyword>
<dbReference type="EMBL" id="JYNX01000035">
    <property type="protein sequence ID" value="KMO79838.1"/>
    <property type="molecule type" value="Genomic_DNA"/>
</dbReference>
<feature type="region of interest" description="Disordered" evidence="1">
    <location>
        <begin position="42"/>
        <end position="79"/>
    </location>
</feature>
<feature type="compositionally biased region" description="Basic and acidic residues" evidence="1">
    <location>
        <begin position="42"/>
        <end position="55"/>
    </location>
</feature>
<name>A0A0J6WCZ2_MYCCU</name>
<feature type="compositionally biased region" description="Polar residues" evidence="1">
    <location>
        <begin position="70"/>
        <end position="79"/>
    </location>
</feature>
<proteinExistence type="predicted"/>
<dbReference type="Proteomes" id="UP000036176">
    <property type="component" value="Unassembled WGS sequence"/>
</dbReference>
<evidence type="ECO:0000256" key="2">
    <source>
        <dbReference type="SAM" id="Phobius"/>
    </source>
</evidence>
<keyword evidence="2" id="KW-1133">Transmembrane helix</keyword>